<dbReference type="PANTHER" id="PTHR37817">
    <property type="entry name" value="N-ACETYLTRANSFERASE EIS"/>
    <property type="match status" value="1"/>
</dbReference>
<dbReference type="EMBL" id="JBHTKX010000012">
    <property type="protein sequence ID" value="MFD1131556.1"/>
    <property type="molecule type" value="Genomic_DNA"/>
</dbReference>
<dbReference type="Gene3D" id="3.40.630.30">
    <property type="match status" value="2"/>
</dbReference>
<keyword evidence="2" id="KW-0808">Transferase</keyword>
<dbReference type="SUPFAM" id="SSF55718">
    <property type="entry name" value="SCP-like"/>
    <property type="match status" value="1"/>
</dbReference>
<reference evidence="3" key="1">
    <citation type="journal article" date="2019" name="Int. J. Syst. Evol. Microbiol.">
        <title>The Global Catalogue of Microorganisms (GCM) 10K type strain sequencing project: providing services to taxonomists for standard genome sequencing and annotation.</title>
        <authorList>
            <consortium name="The Broad Institute Genomics Platform"/>
            <consortium name="The Broad Institute Genome Sequencing Center for Infectious Disease"/>
            <person name="Wu L."/>
            <person name="Ma J."/>
        </authorList>
    </citation>
    <scope>NUCLEOTIDE SEQUENCE [LARGE SCALE GENOMIC DNA]</scope>
    <source>
        <strain evidence="3">CCUG 53519</strain>
    </source>
</reference>
<dbReference type="Pfam" id="PF17668">
    <property type="entry name" value="Acetyltransf_17"/>
    <property type="match status" value="1"/>
</dbReference>
<dbReference type="Pfam" id="PF13530">
    <property type="entry name" value="SCP2_2"/>
    <property type="match status" value="1"/>
</dbReference>
<accession>A0ABW3QI16</accession>
<evidence type="ECO:0000313" key="2">
    <source>
        <dbReference type="EMBL" id="MFD1131556.1"/>
    </source>
</evidence>
<comment type="caution">
    <text evidence="2">The sequence shown here is derived from an EMBL/GenBank/DDBJ whole genome shotgun (WGS) entry which is preliminary data.</text>
</comment>
<dbReference type="InterPro" id="IPR000182">
    <property type="entry name" value="GNAT_dom"/>
</dbReference>
<dbReference type="InterPro" id="IPR025559">
    <property type="entry name" value="Eis_dom"/>
</dbReference>
<dbReference type="Proteomes" id="UP001597169">
    <property type="component" value="Unassembled WGS sequence"/>
</dbReference>
<dbReference type="Pfam" id="PF13527">
    <property type="entry name" value="Acetyltransf_9"/>
    <property type="match status" value="1"/>
</dbReference>
<protein>
    <submittedName>
        <fullName evidence="2">Enhanced intracellular survival protein Eis</fullName>
        <ecNumber evidence="2">2.3.1.-</ecNumber>
    </submittedName>
</protein>
<evidence type="ECO:0000259" key="1">
    <source>
        <dbReference type="PROSITE" id="PS51186"/>
    </source>
</evidence>
<dbReference type="SUPFAM" id="SSF55729">
    <property type="entry name" value="Acyl-CoA N-acyltransferases (Nat)"/>
    <property type="match status" value="1"/>
</dbReference>
<dbReference type="InterPro" id="IPR036527">
    <property type="entry name" value="SCP2_sterol-bd_dom_sf"/>
</dbReference>
<dbReference type="CDD" id="cd04301">
    <property type="entry name" value="NAT_SF"/>
    <property type="match status" value="1"/>
</dbReference>
<feature type="domain" description="N-acetyltransferase" evidence="1">
    <location>
        <begin position="1"/>
        <end position="147"/>
    </location>
</feature>
<dbReference type="GO" id="GO:0016746">
    <property type="term" value="F:acyltransferase activity"/>
    <property type="evidence" value="ECO:0007669"/>
    <property type="project" value="UniProtKB-KW"/>
</dbReference>
<gene>
    <name evidence="2" type="primary">eis</name>
    <name evidence="2" type="ORF">ACFQ3J_25955</name>
</gene>
<dbReference type="Gene3D" id="3.30.1050.10">
    <property type="entry name" value="SCP2 sterol-binding domain"/>
    <property type="match status" value="1"/>
</dbReference>
<dbReference type="RefSeq" id="WP_251584798.1">
    <property type="nucleotide sequence ID" value="NZ_JBHTKX010000012.1"/>
</dbReference>
<keyword evidence="2" id="KW-0012">Acyltransferase</keyword>
<keyword evidence="3" id="KW-1185">Reference proteome</keyword>
<dbReference type="InterPro" id="IPR016181">
    <property type="entry name" value="Acyl_CoA_acyltransferase"/>
</dbReference>
<dbReference type="PANTHER" id="PTHR37817:SF1">
    <property type="entry name" value="N-ACETYLTRANSFERASE EIS"/>
    <property type="match status" value="1"/>
</dbReference>
<organism evidence="2 3">
    <name type="scientific">Paenibacillus provencensis</name>
    <dbReference type="NCBI Taxonomy" id="441151"/>
    <lineage>
        <taxon>Bacteria</taxon>
        <taxon>Bacillati</taxon>
        <taxon>Bacillota</taxon>
        <taxon>Bacilli</taxon>
        <taxon>Bacillales</taxon>
        <taxon>Paenibacillaceae</taxon>
        <taxon>Paenibacillus</taxon>
    </lineage>
</organism>
<dbReference type="PROSITE" id="PS51186">
    <property type="entry name" value="GNAT"/>
    <property type="match status" value="1"/>
</dbReference>
<dbReference type="InterPro" id="IPR051554">
    <property type="entry name" value="Acetyltransferase_Eis"/>
</dbReference>
<dbReference type="EC" id="2.3.1.-" evidence="2"/>
<dbReference type="InterPro" id="IPR041380">
    <property type="entry name" value="Acetyltransf_17"/>
</dbReference>
<proteinExistence type="predicted"/>
<name>A0ABW3QI16_9BACL</name>
<evidence type="ECO:0000313" key="3">
    <source>
        <dbReference type="Proteomes" id="UP001597169"/>
    </source>
</evidence>
<sequence>MEIRQLKMEEFDVSTQLSEYAFRYKLTADEKEKRRQHFVPEQYWGLFDDEELQAKLTLLPFKVYVNGKIFDMGGIAGVATWPENRRKGHVSQLLKHALQEMKNQGQSLSFLHPFLVPFYRKYGWEVFAEYKRYFIQARQLPPRVEYEGKIVRDVTDIAILDGLYQSFVSRYNGTLVRDEAWWKRSVLNEDGHTAVYYSPEGEAQGYVLYENKDKELICDEFVYLNENARRALLTYFANHPSEQFKISMVPVDDELPFLLPEPRVKQELVPYFMARIVDLRAFIDQYPFEAKHSLNLILQVEDPVASWNTGFWQLTVSEDGHGNIEPLPSDDKLSADVSGDIQSFTAMFMGYKRPRELYLMERLAGNPLRATQLDHVIPAGRTFFMDFF</sequence>